<gene>
    <name evidence="2" type="ORF">AcdelDRAFT_4586</name>
</gene>
<evidence type="ECO:0000256" key="1">
    <source>
        <dbReference type="SAM" id="MobiDB-lite"/>
    </source>
</evidence>
<feature type="compositionally biased region" description="Low complexity" evidence="1">
    <location>
        <begin position="280"/>
        <end position="290"/>
    </location>
</feature>
<feature type="compositionally biased region" description="Basic residues" evidence="1">
    <location>
        <begin position="291"/>
        <end position="302"/>
    </location>
</feature>
<feature type="region of interest" description="Disordered" evidence="1">
    <location>
        <begin position="280"/>
        <end position="302"/>
    </location>
</feature>
<reference evidence="2 3" key="1">
    <citation type="submission" date="2009-05" db="EMBL/GenBank/DDBJ databases">
        <title>The draft genome of Acidovorax delafieldii 2AN.</title>
        <authorList>
            <consortium name="US DOE Joint Genome Institute (JGI-PGF)"/>
            <person name="Lucas S."/>
            <person name="Copeland A."/>
            <person name="Lapidus A."/>
            <person name="Glavina del Rio T."/>
            <person name="Tice H."/>
            <person name="Bruce D."/>
            <person name="Goodwin L."/>
            <person name="Pitluck S."/>
            <person name="Larimer F."/>
            <person name="Land M.L."/>
            <person name="Hauser L."/>
            <person name="Shelobolina E.S."/>
            <person name="Picardal F."/>
            <person name="Roden E."/>
            <person name="Emerson D."/>
        </authorList>
    </citation>
    <scope>NUCLEOTIDE SEQUENCE [LARGE SCALE GENOMIC DNA]</scope>
    <source>
        <strain evidence="2 3">2AN</strain>
    </source>
</reference>
<name>C5TCF5_ACIDE</name>
<dbReference type="SUPFAM" id="SSF56112">
    <property type="entry name" value="Protein kinase-like (PK-like)"/>
    <property type="match status" value="1"/>
</dbReference>
<dbReference type="AlphaFoldDB" id="C5TCF5"/>
<dbReference type="EMBL" id="ACQT01000449">
    <property type="protein sequence ID" value="EER57844.1"/>
    <property type="molecule type" value="Genomic_DNA"/>
</dbReference>
<evidence type="ECO:0008006" key="4">
    <source>
        <dbReference type="Google" id="ProtNLM"/>
    </source>
</evidence>
<proteinExistence type="predicted"/>
<accession>C5TCF5</accession>
<protein>
    <recommendedName>
        <fullName evidence="4">Mn2+-dependent serine/threonine protein kinase</fullName>
    </recommendedName>
</protein>
<dbReference type="Proteomes" id="UP000003856">
    <property type="component" value="Unassembled WGS sequence"/>
</dbReference>
<evidence type="ECO:0000313" key="3">
    <source>
        <dbReference type="Proteomes" id="UP000003856"/>
    </source>
</evidence>
<evidence type="ECO:0000313" key="2">
    <source>
        <dbReference type="EMBL" id="EER57844.1"/>
    </source>
</evidence>
<keyword evidence="3" id="KW-1185">Reference proteome</keyword>
<dbReference type="InterPro" id="IPR011009">
    <property type="entry name" value="Kinase-like_dom_sf"/>
</dbReference>
<sequence length="302" mass="33253">MTPPTMEGTPPERYAACLERQLAHQQLNVASYQLGGEQVWLKKAGPRHGMGRYRLLGALALLTRLEVMRPVPNLGGPQAIATEVRRLRELGAQGLRVPQVLAARDDGFLMRHLGQPGEHTPSLAHEIDTAVAAGPAAVLALWMQGLDALHRVHARGQCLSQAFARNLVRCPDGTVGYIDFEDDPAAVLPLAACHVRDALCYVHSTAIYLRQSGALHEACSVWASWLQTCSPEMRRLLAHSLARMGWMRHLPRSRRLGPTCSACGQPTTCWPRPIEYAAHPARTSRAPTRAPRARRPPKLLKQ</sequence>
<dbReference type="PATRIC" id="fig|573060.9.peg.326"/>
<comment type="caution">
    <text evidence="2">The sequence shown here is derived from an EMBL/GenBank/DDBJ whole genome shotgun (WGS) entry which is preliminary data.</text>
</comment>
<organism evidence="2 3">
    <name type="scientific">Acidovorax delafieldii 2AN</name>
    <dbReference type="NCBI Taxonomy" id="573060"/>
    <lineage>
        <taxon>Bacteria</taxon>
        <taxon>Pseudomonadati</taxon>
        <taxon>Pseudomonadota</taxon>
        <taxon>Betaproteobacteria</taxon>
        <taxon>Burkholderiales</taxon>
        <taxon>Comamonadaceae</taxon>
        <taxon>Acidovorax</taxon>
    </lineage>
</organism>